<keyword evidence="2" id="KW-1185">Reference proteome</keyword>
<evidence type="ECO:0008006" key="3">
    <source>
        <dbReference type="Google" id="ProtNLM"/>
    </source>
</evidence>
<name>A0ABN7AT10_9HEMI</name>
<reference evidence="1 2" key="1">
    <citation type="submission" date="2023-09" db="EMBL/GenBank/DDBJ databases">
        <title>Nesidiocoris tenuis whole genome shotgun sequence.</title>
        <authorList>
            <person name="Shibata T."/>
            <person name="Shimoda M."/>
            <person name="Kobayashi T."/>
            <person name="Uehara T."/>
        </authorList>
    </citation>
    <scope>NUCLEOTIDE SEQUENCE [LARGE SCALE GENOMIC DNA]</scope>
    <source>
        <strain evidence="1 2">Japan</strain>
    </source>
</reference>
<accession>A0ABN7AT10</accession>
<evidence type="ECO:0000313" key="2">
    <source>
        <dbReference type="Proteomes" id="UP001307889"/>
    </source>
</evidence>
<sequence>MSKFSFIHRTSRKNERKMSYLLNRSFFPRFVLSSSTVYNKSDSIRHTYIISLVDDNLCPLLAVNYRKKHSRKTTFRRTTRRMAELFDMCLLGWDTRQDADGSDATGFTNGRPND</sequence>
<protein>
    <recommendedName>
        <fullName evidence="3">PiggyBac transposable element-derived protein domain-containing protein</fullName>
    </recommendedName>
</protein>
<dbReference type="Proteomes" id="UP001307889">
    <property type="component" value="Chromosome 6"/>
</dbReference>
<organism evidence="1 2">
    <name type="scientific">Nesidiocoris tenuis</name>
    <dbReference type="NCBI Taxonomy" id="355587"/>
    <lineage>
        <taxon>Eukaryota</taxon>
        <taxon>Metazoa</taxon>
        <taxon>Ecdysozoa</taxon>
        <taxon>Arthropoda</taxon>
        <taxon>Hexapoda</taxon>
        <taxon>Insecta</taxon>
        <taxon>Pterygota</taxon>
        <taxon>Neoptera</taxon>
        <taxon>Paraneoptera</taxon>
        <taxon>Hemiptera</taxon>
        <taxon>Heteroptera</taxon>
        <taxon>Panheteroptera</taxon>
        <taxon>Cimicomorpha</taxon>
        <taxon>Miridae</taxon>
        <taxon>Dicyphina</taxon>
        <taxon>Nesidiocoris</taxon>
    </lineage>
</organism>
<gene>
    <name evidence="1" type="ORF">NTJ_07902</name>
</gene>
<proteinExistence type="predicted"/>
<dbReference type="EMBL" id="AP028914">
    <property type="protein sequence ID" value="BES95093.1"/>
    <property type="molecule type" value="Genomic_DNA"/>
</dbReference>
<evidence type="ECO:0000313" key="1">
    <source>
        <dbReference type="EMBL" id="BES95093.1"/>
    </source>
</evidence>